<protein>
    <submittedName>
        <fullName evidence="2">Uncharacterized protein</fullName>
    </submittedName>
</protein>
<dbReference type="OrthoDB" id="3365514at2759"/>
<dbReference type="AlphaFoldDB" id="A0A409Y7A4"/>
<reference evidence="2 3" key="1">
    <citation type="journal article" date="2018" name="Evol. Lett.">
        <title>Horizontal gene cluster transfer increased hallucinogenic mushroom diversity.</title>
        <authorList>
            <person name="Reynolds H.T."/>
            <person name="Vijayakumar V."/>
            <person name="Gluck-Thaler E."/>
            <person name="Korotkin H.B."/>
            <person name="Matheny P.B."/>
            <person name="Slot J.C."/>
        </authorList>
    </citation>
    <scope>NUCLEOTIDE SEQUENCE [LARGE SCALE GENOMIC DNA]</scope>
    <source>
        <strain evidence="2 3">2629</strain>
    </source>
</reference>
<proteinExistence type="predicted"/>
<feature type="region of interest" description="Disordered" evidence="1">
    <location>
        <begin position="1"/>
        <end position="29"/>
    </location>
</feature>
<feature type="compositionally biased region" description="Basic and acidic residues" evidence="1">
    <location>
        <begin position="117"/>
        <end position="134"/>
    </location>
</feature>
<feature type="region of interest" description="Disordered" evidence="1">
    <location>
        <begin position="117"/>
        <end position="146"/>
    </location>
</feature>
<sequence length="446" mass="48404">MSTKPSSMSTNEELDARLMPPPPDPVPKESKILQPEFEALGSCLKEIILKTGQIYNFYADTHRLGIQHQAPYPPRTLTGALGREIEKYDQVCDSIASSINRAITVLKRELAAEQEKKRQEEEAEAQRQKAELEKMAATAPSSPVMSAETLYPGSEADLSTPLKTPHQLPVRRQSAISFSSLQRPAFPLKLDLSSPSLRLSEDDASLFSKEPASPVTLAPKSARPVDTHEFPADFMAAFAASSVPPDMMHPPELDLSAMHLPQKQSQMLGSVGLGDSSDKPIELDLEGMDMEMTDMNELFGEHPDSAASSNPLFSPQTAEGPGQKGNDPQIAKVDDLNLNPELFGEFTTNPELAAGLLPQENASVPSPETLMAQLASSQFMGLKESTSTEGTENFNLNLDISHLTSGIFNNGHETGIGFPMDMDSFMAMDGSIEEKVSQEPSASHPQ</sequence>
<evidence type="ECO:0000313" key="2">
    <source>
        <dbReference type="EMBL" id="PPQ98880.1"/>
    </source>
</evidence>
<keyword evidence="3" id="KW-1185">Reference proteome</keyword>
<feature type="region of interest" description="Disordered" evidence="1">
    <location>
        <begin position="299"/>
        <end position="331"/>
    </location>
</feature>
<feature type="compositionally biased region" description="Polar residues" evidence="1">
    <location>
        <begin position="1"/>
        <end position="11"/>
    </location>
</feature>
<dbReference type="EMBL" id="NHTK01001374">
    <property type="protein sequence ID" value="PPQ98880.1"/>
    <property type="molecule type" value="Genomic_DNA"/>
</dbReference>
<feature type="compositionally biased region" description="Polar residues" evidence="1">
    <location>
        <begin position="306"/>
        <end position="317"/>
    </location>
</feature>
<gene>
    <name evidence="2" type="ORF">CVT24_003511</name>
</gene>
<organism evidence="2 3">
    <name type="scientific">Panaeolus cyanescens</name>
    <dbReference type="NCBI Taxonomy" id="181874"/>
    <lineage>
        <taxon>Eukaryota</taxon>
        <taxon>Fungi</taxon>
        <taxon>Dikarya</taxon>
        <taxon>Basidiomycota</taxon>
        <taxon>Agaricomycotina</taxon>
        <taxon>Agaricomycetes</taxon>
        <taxon>Agaricomycetidae</taxon>
        <taxon>Agaricales</taxon>
        <taxon>Agaricineae</taxon>
        <taxon>Galeropsidaceae</taxon>
        <taxon>Panaeolus</taxon>
    </lineage>
</organism>
<evidence type="ECO:0000256" key="1">
    <source>
        <dbReference type="SAM" id="MobiDB-lite"/>
    </source>
</evidence>
<name>A0A409Y7A4_9AGAR</name>
<accession>A0A409Y7A4</accession>
<dbReference type="InParanoid" id="A0A409Y7A4"/>
<dbReference type="Proteomes" id="UP000284842">
    <property type="component" value="Unassembled WGS sequence"/>
</dbReference>
<evidence type="ECO:0000313" key="3">
    <source>
        <dbReference type="Proteomes" id="UP000284842"/>
    </source>
</evidence>
<comment type="caution">
    <text evidence="2">The sequence shown here is derived from an EMBL/GenBank/DDBJ whole genome shotgun (WGS) entry which is preliminary data.</text>
</comment>